<dbReference type="Gene3D" id="3.40.50.10140">
    <property type="entry name" value="Toll/interleukin-1 receptor homology (TIR) domain"/>
    <property type="match status" value="1"/>
</dbReference>
<evidence type="ECO:0000313" key="3">
    <source>
        <dbReference type="EMBL" id="RZB68800.1"/>
    </source>
</evidence>
<dbReference type="Proteomes" id="UP000289340">
    <property type="component" value="Chromosome 14"/>
</dbReference>
<dbReference type="PANTHER" id="PTHR32009:SF159">
    <property type="entry name" value="TIR DOMAIN-CONTAINING PROTEIN"/>
    <property type="match status" value="1"/>
</dbReference>
<dbReference type="InterPro" id="IPR000157">
    <property type="entry name" value="TIR_dom"/>
</dbReference>
<dbReference type="PROSITE" id="PS50104">
    <property type="entry name" value="TIR"/>
    <property type="match status" value="1"/>
</dbReference>
<dbReference type="SMART" id="SM00255">
    <property type="entry name" value="TIR"/>
    <property type="match status" value="1"/>
</dbReference>
<dbReference type="EMBL" id="QZWG01000014">
    <property type="protein sequence ID" value="RZB68800.1"/>
    <property type="molecule type" value="Genomic_DNA"/>
</dbReference>
<keyword evidence="1" id="KW-0520">NAD</keyword>
<protein>
    <submittedName>
        <fullName evidence="3">TMV resistance protein N</fullName>
    </submittedName>
</protein>
<dbReference type="AlphaFoldDB" id="A0A445H562"/>
<gene>
    <name evidence="3" type="ORF">D0Y65_038533</name>
</gene>
<accession>A0A445H562</accession>
<dbReference type="SUPFAM" id="SSF52200">
    <property type="entry name" value="Toll/Interleukin receptor TIR domain"/>
    <property type="match status" value="1"/>
</dbReference>
<evidence type="ECO:0000256" key="1">
    <source>
        <dbReference type="ARBA" id="ARBA00023027"/>
    </source>
</evidence>
<dbReference type="GO" id="GO:0007165">
    <property type="term" value="P:signal transduction"/>
    <property type="evidence" value="ECO:0007669"/>
    <property type="project" value="InterPro"/>
</dbReference>
<proteinExistence type="predicted"/>
<name>A0A445H562_GLYSO</name>
<keyword evidence="4" id="KW-1185">Reference proteome</keyword>
<feature type="domain" description="TIR" evidence="2">
    <location>
        <begin position="113"/>
        <end position="192"/>
    </location>
</feature>
<sequence>MQLQLPRPECQSLSGDLNDASAFSETSACSRRSLKWVVLCTADIGFIFGGWWHSEGRVPVLRGGAGFGWRWRCAAVLQDKGGDVEHIEFEMAEQQMTNVVASSSNSSSMLSLEKYDVFLSFRGEDTRRNFTSPLYEALLQKKIETYIDYQLEKGDEITPALIKAIEDSCISIVIFSKNYASSKWCLDELSKM</sequence>
<organism evidence="3 4">
    <name type="scientific">Glycine soja</name>
    <name type="common">Wild soybean</name>
    <dbReference type="NCBI Taxonomy" id="3848"/>
    <lineage>
        <taxon>Eukaryota</taxon>
        <taxon>Viridiplantae</taxon>
        <taxon>Streptophyta</taxon>
        <taxon>Embryophyta</taxon>
        <taxon>Tracheophyta</taxon>
        <taxon>Spermatophyta</taxon>
        <taxon>Magnoliopsida</taxon>
        <taxon>eudicotyledons</taxon>
        <taxon>Gunneridae</taxon>
        <taxon>Pentapetalae</taxon>
        <taxon>rosids</taxon>
        <taxon>fabids</taxon>
        <taxon>Fabales</taxon>
        <taxon>Fabaceae</taxon>
        <taxon>Papilionoideae</taxon>
        <taxon>50 kb inversion clade</taxon>
        <taxon>NPAAA clade</taxon>
        <taxon>indigoferoid/millettioid clade</taxon>
        <taxon>Phaseoleae</taxon>
        <taxon>Glycine</taxon>
        <taxon>Glycine subgen. Soja</taxon>
    </lineage>
</organism>
<evidence type="ECO:0000313" key="4">
    <source>
        <dbReference type="Proteomes" id="UP000289340"/>
    </source>
</evidence>
<dbReference type="Pfam" id="PF01582">
    <property type="entry name" value="TIR"/>
    <property type="match status" value="1"/>
</dbReference>
<comment type="caution">
    <text evidence="3">The sequence shown here is derived from an EMBL/GenBank/DDBJ whole genome shotgun (WGS) entry which is preliminary data.</text>
</comment>
<dbReference type="PANTHER" id="PTHR32009">
    <property type="entry name" value="TMV RESISTANCE PROTEIN N-LIKE"/>
    <property type="match status" value="1"/>
</dbReference>
<reference evidence="3 4" key="1">
    <citation type="submission" date="2018-09" db="EMBL/GenBank/DDBJ databases">
        <title>A high-quality reference genome of wild soybean provides a powerful tool to mine soybean genomes.</title>
        <authorList>
            <person name="Xie M."/>
            <person name="Chung C.Y.L."/>
            <person name="Li M.-W."/>
            <person name="Wong F.-L."/>
            <person name="Chan T.-F."/>
            <person name="Lam H.-M."/>
        </authorList>
    </citation>
    <scope>NUCLEOTIDE SEQUENCE [LARGE SCALE GENOMIC DNA]</scope>
    <source>
        <strain evidence="4">cv. W05</strain>
        <tissue evidence="3">Hypocotyl of etiolated seedlings</tissue>
    </source>
</reference>
<evidence type="ECO:0000259" key="2">
    <source>
        <dbReference type="PROSITE" id="PS50104"/>
    </source>
</evidence>
<dbReference type="InterPro" id="IPR035897">
    <property type="entry name" value="Toll_tir_struct_dom_sf"/>
</dbReference>